<dbReference type="GO" id="GO:0046872">
    <property type="term" value="F:metal ion binding"/>
    <property type="evidence" value="ECO:0007669"/>
    <property type="project" value="UniProtKB-KW"/>
</dbReference>
<keyword evidence="5" id="KW-0479">Metal-binding</keyword>
<organism evidence="6 7">
    <name type="scientific">Ramlibacter aurantiacus</name>
    <dbReference type="NCBI Taxonomy" id="2801330"/>
    <lineage>
        <taxon>Bacteria</taxon>
        <taxon>Pseudomonadati</taxon>
        <taxon>Pseudomonadota</taxon>
        <taxon>Betaproteobacteria</taxon>
        <taxon>Burkholderiales</taxon>
        <taxon>Comamonadaceae</taxon>
        <taxon>Ramlibacter</taxon>
    </lineage>
</organism>
<dbReference type="InterPro" id="IPR036704">
    <property type="entry name" value="RraA/RraA-like_sf"/>
</dbReference>
<dbReference type="Pfam" id="PF03737">
    <property type="entry name" value="RraA-like"/>
    <property type="match status" value="1"/>
</dbReference>
<dbReference type="InterPro" id="IPR005493">
    <property type="entry name" value="RraA/RraA-like"/>
</dbReference>
<dbReference type="SUPFAM" id="SSF89562">
    <property type="entry name" value="RraA-like"/>
    <property type="match status" value="1"/>
</dbReference>
<keyword evidence="5" id="KW-0460">Magnesium</keyword>
<evidence type="ECO:0000256" key="3">
    <source>
        <dbReference type="ARBA" id="ARBA00029596"/>
    </source>
</evidence>
<dbReference type="CDD" id="cd16841">
    <property type="entry name" value="RraA_family"/>
    <property type="match status" value="1"/>
</dbReference>
<evidence type="ECO:0000256" key="1">
    <source>
        <dbReference type="ARBA" id="ARBA00001968"/>
    </source>
</evidence>
<keyword evidence="7" id="KW-1185">Reference proteome</keyword>
<dbReference type="PANTHER" id="PTHR33254:SF4">
    <property type="entry name" value="4-HYDROXY-4-METHYL-2-OXOGLUTARATE ALDOLASE 3-RELATED"/>
    <property type="match status" value="1"/>
</dbReference>
<protein>
    <recommendedName>
        <fullName evidence="2">Putative 4-hydroxy-4-methyl-2-oxoglutarate aldolase</fullName>
    </recommendedName>
    <alternativeName>
        <fullName evidence="3">Regulator of ribonuclease activity homolog</fullName>
    </alternativeName>
    <alternativeName>
        <fullName evidence="4">RraA-like protein</fullName>
    </alternativeName>
</protein>
<accession>A0A936ZSA1</accession>
<name>A0A936ZSA1_9BURK</name>
<comment type="cofactor">
    <cofactor evidence="1">
        <name>a divalent metal cation</name>
        <dbReference type="ChEBI" id="CHEBI:60240"/>
    </cofactor>
</comment>
<evidence type="ECO:0000256" key="2">
    <source>
        <dbReference type="ARBA" id="ARBA00016549"/>
    </source>
</evidence>
<comment type="cofactor">
    <cofactor evidence="5">
        <name>Mg(2+)</name>
        <dbReference type="ChEBI" id="CHEBI:18420"/>
    </cofactor>
</comment>
<evidence type="ECO:0000313" key="6">
    <source>
        <dbReference type="EMBL" id="MBL0419699.1"/>
    </source>
</evidence>
<evidence type="ECO:0000313" key="7">
    <source>
        <dbReference type="Proteomes" id="UP000613011"/>
    </source>
</evidence>
<dbReference type="Gene3D" id="3.50.30.40">
    <property type="entry name" value="Ribonuclease E inhibitor RraA/RraA-like"/>
    <property type="match status" value="1"/>
</dbReference>
<feature type="binding site" evidence="5">
    <location>
        <position position="117"/>
    </location>
    <ligand>
        <name>Mg(2+)</name>
        <dbReference type="ChEBI" id="CHEBI:18420"/>
    </ligand>
</feature>
<dbReference type="AlphaFoldDB" id="A0A936ZSA1"/>
<reference evidence="6" key="1">
    <citation type="submission" date="2021-01" db="EMBL/GenBank/DDBJ databases">
        <title>Ramlibacter sp. strain AW1 16S ribosomal RNA gene Genome sequencing and assembly.</title>
        <authorList>
            <person name="Kang M."/>
        </authorList>
    </citation>
    <scope>NUCLEOTIDE SEQUENCE</scope>
    <source>
        <strain evidence="6">AW1</strain>
    </source>
</reference>
<evidence type="ECO:0000256" key="5">
    <source>
        <dbReference type="PIRSR" id="PIRSR605493-1"/>
    </source>
</evidence>
<dbReference type="RefSeq" id="WP_201682708.1">
    <property type="nucleotide sequence ID" value="NZ_JAEQNA010000001.1"/>
</dbReference>
<dbReference type="EMBL" id="JAEQNA010000001">
    <property type="protein sequence ID" value="MBL0419699.1"/>
    <property type="molecule type" value="Genomic_DNA"/>
</dbReference>
<feature type="binding site" evidence="5">
    <location>
        <position position="116"/>
    </location>
    <ligand>
        <name>substrate</name>
    </ligand>
</feature>
<sequence>MSTEPATTDRNVARAARLDTATLSDALDKLGIAGQCYRIKPRDGGFRMAGRAWTLLYGPAGNPAGTVGDYIDDVPPGSVIVLDNGGRDNATVWGDILTEIAHRRGIAGTVIDGVCRDTHLCISLGYPVFSKDHWMRTGKDRVQVEATGVPVNIGDARVAPGDLVKGDADGVVVIPRAHEDAVLDTAEAIEAAEERIRQAVRGGMRLDEARREFKYHQLQTREVTP</sequence>
<evidence type="ECO:0000256" key="4">
    <source>
        <dbReference type="ARBA" id="ARBA00030169"/>
    </source>
</evidence>
<dbReference type="Proteomes" id="UP000613011">
    <property type="component" value="Unassembled WGS sequence"/>
</dbReference>
<proteinExistence type="predicted"/>
<gene>
    <name evidence="6" type="ORF">JI739_04985</name>
</gene>
<comment type="caution">
    <text evidence="6">The sequence shown here is derived from an EMBL/GenBank/DDBJ whole genome shotgun (WGS) entry which is preliminary data.</text>
</comment>
<dbReference type="PANTHER" id="PTHR33254">
    <property type="entry name" value="4-HYDROXY-4-METHYL-2-OXOGLUTARATE ALDOLASE 3-RELATED"/>
    <property type="match status" value="1"/>
</dbReference>
<feature type="binding site" evidence="5">
    <location>
        <begin position="94"/>
        <end position="97"/>
    </location>
    <ligand>
        <name>substrate</name>
    </ligand>
</feature>